<evidence type="ECO:0000256" key="3">
    <source>
        <dbReference type="ARBA" id="ARBA00023239"/>
    </source>
</evidence>
<dbReference type="Pfam" id="PF01397">
    <property type="entry name" value="Terpene_synth"/>
    <property type="match status" value="1"/>
</dbReference>
<dbReference type="SUPFAM" id="SSF48239">
    <property type="entry name" value="Terpenoid cyclases/Protein prenyltransferases"/>
    <property type="match status" value="1"/>
</dbReference>
<reference evidence="6" key="1">
    <citation type="journal article" date="2018" name="Gigascience">
        <title>Genome assembly of the Pink Ipe (Handroanthus impetiginosus, Bignoniaceae), a highly valued, ecologically keystone Neotropical timber forest tree.</title>
        <authorList>
            <person name="Silva-Junior O.B."/>
            <person name="Grattapaglia D."/>
            <person name="Novaes E."/>
            <person name="Collevatti R.G."/>
        </authorList>
    </citation>
    <scope>NUCLEOTIDE SEQUENCE [LARGE SCALE GENOMIC DNA]</scope>
    <source>
        <strain evidence="6">cv. UFG-1</strain>
    </source>
</reference>
<name>A0A2G9FWQ7_9LAMI</name>
<dbReference type="GO" id="GO:0010333">
    <property type="term" value="F:terpene synthase activity"/>
    <property type="evidence" value="ECO:0007669"/>
    <property type="project" value="InterPro"/>
</dbReference>
<dbReference type="PANTHER" id="PTHR31225">
    <property type="entry name" value="OS04G0344100 PROTEIN-RELATED"/>
    <property type="match status" value="1"/>
</dbReference>
<organism evidence="5 6">
    <name type="scientific">Handroanthus impetiginosus</name>
    <dbReference type="NCBI Taxonomy" id="429701"/>
    <lineage>
        <taxon>Eukaryota</taxon>
        <taxon>Viridiplantae</taxon>
        <taxon>Streptophyta</taxon>
        <taxon>Embryophyta</taxon>
        <taxon>Tracheophyta</taxon>
        <taxon>Spermatophyta</taxon>
        <taxon>Magnoliopsida</taxon>
        <taxon>eudicotyledons</taxon>
        <taxon>Gunneridae</taxon>
        <taxon>Pentapetalae</taxon>
        <taxon>asterids</taxon>
        <taxon>lamiids</taxon>
        <taxon>Lamiales</taxon>
        <taxon>Bignoniaceae</taxon>
        <taxon>Crescentiina</taxon>
        <taxon>Tabebuia alliance</taxon>
        <taxon>Handroanthus</taxon>
    </lineage>
</organism>
<dbReference type="Gene3D" id="1.50.10.130">
    <property type="entry name" value="Terpene synthase, N-terminal domain"/>
    <property type="match status" value="1"/>
</dbReference>
<evidence type="ECO:0000313" key="5">
    <source>
        <dbReference type="EMBL" id="PIM97483.1"/>
    </source>
</evidence>
<evidence type="ECO:0000256" key="2">
    <source>
        <dbReference type="ARBA" id="ARBA00022842"/>
    </source>
</evidence>
<dbReference type="EC" id="4.2.3.61" evidence="5"/>
<accession>A0A2G9FWQ7</accession>
<dbReference type="InterPro" id="IPR001906">
    <property type="entry name" value="Terpene_synth_N"/>
</dbReference>
<dbReference type="PANTHER" id="PTHR31225:SF93">
    <property type="entry name" value="ALPHA-HUMULENE_(-)-(E)-BETA-CARYOPHYLLENE SYNTHASE"/>
    <property type="match status" value="1"/>
</dbReference>
<dbReference type="Proteomes" id="UP000231279">
    <property type="component" value="Unassembled WGS sequence"/>
</dbReference>
<keyword evidence="2" id="KW-0460">Magnesium</keyword>
<feature type="domain" description="Terpene synthase N-terminal" evidence="4">
    <location>
        <begin position="25"/>
        <end position="202"/>
    </location>
</feature>
<evidence type="ECO:0000259" key="4">
    <source>
        <dbReference type="Pfam" id="PF01397"/>
    </source>
</evidence>
<evidence type="ECO:0000256" key="1">
    <source>
        <dbReference type="ARBA" id="ARBA00004721"/>
    </source>
</evidence>
<dbReference type="STRING" id="429701.A0A2G9FWQ7"/>
<dbReference type="GO" id="GO:0102698">
    <property type="term" value="F:5-epi-aristolochene synthase activity"/>
    <property type="evidence" value="ECO:0007669"/>
    <property type="project" value="UniProtKB-EC"/>
</dbReference>
<proteinExistence type="predicted"/>
<gene>
    <name evidence="5" type="ORF">CDL12_30046</name>
</gene>
<comment type="caution">
    <text evidence="5">The sequence shown here is derived from an EMBL/GenBank/DDBJ whole genome shotgun (WGS) entry which is preliminary data.</text>
</comment>
<dbReference type="InterPro" id="IPR036965">
    <property type="entry name" value="Terpene_synth_N_sf"/>
</dbReference>
<dbReference type="InterPro" id="IPR050148">
    <property type="entry name" value="Terpene_synthase-like"/>
</dbReference>
<keyword evidence="3 5" id="KW-0456">Lyase</keyword>
<dbReference type="EMBL" id="NKXS01009614">
    <property type="protein sequence ID" value="PIM97483.1"/>
    <property type="molecule type" value="Genomic_DNA"/>
</dbReference>
<protein>
    <submittedName>
        <fullName evidence="5">5-epiaristolochene synthase</fullName>
        <ecNumber evidence="5">4.2.3.61</ecNumber>
    </submittedName>
</protein>
<dbReference type="AlphaFoldDB" id="A0A2G9FWQ7"/>
<sequence length="247" mass="28533">MASTNAVNYQEEIARPVANFPPRLWGERFINYTSGTQVAEEFAEAIEVLKNEVRNVLIGSNSNFVGALSLIDTVERLGISYHFENEIEKILQLFVELRTNNYEDEAYDLYTVSIHFRVFRQHGHRMSSDTYSNIYIYIRMSENSKKALKSDPKGLLNLYDAAHMRIHGEEILEDALVFATSSLKSMAPNLGSPLRQQVLHALVQRLHFGRPRIEARNFISIYEKDESRNETLLMFAKLDYNLLHMLL</sequence>
<evidence type="ECO:0000313" key="6">
    <source>
        <dbReference type="Proteomes" id="UP000231279"/>
    </source>
</evidence>
<dbReference type="InterPro" id="IPR008930">
    <property type="entry name" value="Terpenoid_cyclase/PrenylTrfase"/>
</dbReference>
<dbReference type="GO" id="GO:0016114">
    <property type="term" value="P:terpenoid biosynthetic process"/>
    <property type="evidence" value="ECO:0007669"/>
    <property type="project" value="InterPro"/>
</dbReference>
<dbReference type="OrthoDB" id="1877784at2759"/>
<comment type="pathway">
    <text evidence="1">Secondary metabolite biosynthesis; terpenoid biosynthesis.</text>
</comment>
<keyword evidence="6" id="KW-1185">Reference proteome</keyword>